<sequence length="45" mass="5504">MLYLICIQRLSFRIQSHFYAHIIQNPCKCNYRFMQVHSDINTDKN</sequence>
<protein>
    <submittedName>
        <fullName evidence="1">Uncharacterized protein</fullName>
    </submittedName>
</protein>
<comment type="caution">
    <text evidence="1">The sequence shown here is derived from an EMBL/GenBank/DDBJ whole genome shotgun (WGS) entry which is preliminary data.</text>
</comment>
<dbReference type="AlphaFoldDB" id="B7B885"/>
<proteinExistence type="predicted"/>
<reference evidence="1 2" key="2">
    <citation type="submission" date="2008-10" db="EMBL/GenBank/DDBJ databases">
        <authorList>
            <person name="Fulton L."/>
            <person name="Clifton S."/>
            <person name="Fulton B."/>
            <person name="Xu J."/>
            <person name="Minx P."/>
            <person name="Pepin K.H."/>
            <person name="Johnson M."/>
            <person name="Bhonagiri V."/>
            <person name="Nash W.E."/>
            <person name="Mardis E.R."/>
            <person name="Wilson R.K."/>
        </authorList>
    </citation>
    <scope>NUCLEOTIDE SEQUENCE [LARGE SCALE GENOMIC DNA]</scope>
    <source>
        <strain evidence="1 2">DSM 18315</strain>
    </source>
</reference>
<organism evidence="1 2">
    <name type="scientific">Parabacteroides johnsonii DSM 18315</name>
    <dbReference type="NCBI Taxonomy" id="537006"/>
    <lineage>
        <taxon>Bacteria</taxon>
        <taxon>Pseudomonadati</taxon>
        <taxon>Bacteroidota</taxon>
        <taxon>Bacteroidia</taxon>
        <taxon>Bacteroidales</taxon>
        <taxon>Tannerellaceae</taxon>
        <taxon>Parabacteroides</taxon>
    </lineage>
</organism>
<dbReference type="STRING" id="537006.PRABACTJOHN_01235"/>
<evidence type="ECO:0000313" key="2">
    <source>
        <dbReference type="Proteomes" id="UP000005510"/>
    </source>
</evidence>
<gene>
    <name evidence="1" type="ORF">PRABACTJOHN_01235</name>
</gene>
<dbReference type="Proteomes" id="UP000005510">
    <property type="component" value="Unassembled WGS sequence"/>
</dbReference>
<dbReference type="EMBL" id="ABYH01000102">
    <property type="protein sequence ID" value="EEC97354.1"/>
    <property type="molecule type" value="Genomic_DNA"/>
</dbReference>
<name>B7B885_9BACT</name>
<dbReference type="HOGENOM" id="CLU_3203055_0_0_10"/>
<accession>B7B885</accession>
<evidence type="ECO:0000313" key="1">
    <source>
        <dbReference type="EMBL" id="EEC97354.1"/>
    </source>
</evidence>
<reference evidence="1 2" key="1">
    <citation type="submission" date="2008-10" db="EMBL/GenBank/DDBJ databases">
        <title>Draft genome sequence of Parabacteroides johnsonii (DSM 18315).</title>
        <authorList>
            <person name="Sudarsanam P."/>
            <person name="Ley R."/>
            <person name="Guruge J."/>
            <person name="Turnbaugh P.J."/>
            <person name="Mahowald M."/>
            <person name="Liep D."/>
            <person name="Gordon J."/>
        </authorList>
    </citation>
    <scope>NUCLEOTIDE SEQUENCE [LARGE SCALE GENOMIC DNA]</scope>
    <source>
        <strain evidence="1 2">DSM 18315</strain>
    </source>
</reference>